<protein>
    <submittedName>
        <fullName evidence="2">Uncharacterized protein</fullName>
    </submittedName>
</protein>
<feature type="compositionally biased region" description="Polar residues" evidence="1">
    <location>
        <begin position="251"/>
        <end position="260"/>
    </location>
</feature>
<evidence type="ECO:0000256" key="1">
    <source>
        <dbReference type="SAM" id="MobiDB-lite"/>
    </source>
</evidence>
<name>A0A1S0UFB4_LOALO</name>
<accession>A0A1S0UFB4</accession>
<dbReference type="OrthoDB" id="5856903at2759"/>
<dbReference type="RefSeq" id="XP_020305176.1">
    <property type="nucleotide sequence ID" value="XM_020451074.1"/>
</dbReference>
<dbReference type="KEGG" id="loa:LOAG_18415"/>
<dbReference type="InParanoid" id="A0A1S0UFB4"/>
<reference evidence="2" key="1">
    <citation type="submission" date="2012-04" db="EMBL/GenBank/DDBJ databases">
        <title>The Genome Sequence of Loa loa.</title>
        <authorList>
            <consortium name="The Broad Institute Genome Sequencing Platform"/>
            <consortium name="Broad Institute Genome Sequencing Center for Infectious Disease"/>
            <person name="Nutman T.B."/>
            <person name="Fink D.L."/>
            <person name="Russ C."/>
            <person name="Young S."/>
            <person name="Zeng Q."/>
            <person name="Gargeya S."/>
            <person name="Alvarado L."/>
            <person name="Berlin A."/>
            <person name="Chapman S.B."/>
            <person name="Chen Z."/>
            <person name="Freedman E."/>
            <person name="Gellesch M."/>
            <person name="Goldberg J."/>
            <person name="Griggs A."/>
            <person name="Gujja S."/>
            <person name="Heilman E.R."/>
            <person name="Heiman D."/>
            <person name="Howarth C."/>
            <person name="Mehta T."/>
            <person name="Neiman D."/>
            <person name="Pearson M."/>
            <person name="Roberts A."/>
            <person name="Saif S."/>
            <person name="Shea T."/>
            <person name="Shenoy N."/>
            <person name="Sisk P."/>
            <person name="Stolte C."/>
            <person name="Sykes S."/>
            <person name="White J."/>
            <person name="Yandava C."/>
            <person name="Haas B."/>
            <person name="Henn M.R."/>
            <person name="Nusbaum C."/>
            <person name="Birren B."/>
        </authorList>
    </citation>
    <scope>NUCLEOTIDE SEQUENCE [LARGE SCALE GENOMIC DNA]</scope>
</reference>
<sequence>MISINQIHKDEIHLEYKIELLGKDGKIRKRELTLLQPTIIHLQPTKNDEKYHQPKNKLSLYVCDGCLLLIRMIKLTLGDKNISTDIVHEETQIYGSGNVNINNEPKALSNIKERSKTNEVWKFCDPTSAKCFNKIILTKNGNYKLMDLIELRCKESSKKPNKKLIPTSDEHHNKKNMKSNEGEICDFNQLIGYGEGLLTIETALELSTVTKLKCLNYTCYYPSSRLSREQPKVTEVKQINMKISKRDDKSPPNSGLSDTSAGGGSESENDHLRYHSASHNSRINFDFNSNKDIHESSPPTAVCKVSLANTTASLTNDLHHSHGYSDDICCPKSANIWRKSSGVLLPPKLSDITTTKKSKPESHKPVSFRSPRRIFYASNERLNFSAEMIAPNAPSMAKAESENDANKITIFLSDKHGLNVVY</sequence>
<evidence type="ECO:0000313" key="2">
    <source>
        <dbReference type="EMBL" id="EJD74243.1"/>
    </source>
</evidence>
<gene>
    <name evidence="2" type="ORF">LOAG_18415</name>
</gene>
<dbReference type="CTD" id="9943417"/>
<dbReference type="OMA" id="IVHEETQ"/>
<dbReference type="EMBL" id="JH712365">
    <property type="protein sequence ID" value="EJD74243.1"/>
    <property type="molecule type" value="Genomic_DNA"/>
</dbReference>
<dbReference type="GeneID" id="9943417"/>
<dbReference type="AlphaFoldDB" id="A0A1S0UFB4"/>
<feature type="region of interest" description="Disordered" evidence="1">
    <location>
        <begin position="240"/>
        <end position="271"/>
    </location>
</feature>
<organism evidence="2">
    <name type="scientific">Loa loa</name>
    <name type="common">Eye worm</name>
    <name type="synonym">Filaria loa</name>
    <dbReference type="NCBI Taxonomy" id="7209"/>
    <lineage>
        <taxon>Eukaryota</taxon>
        <taxon>Metazoa</taxon>
        <taxon>Ecdysozoa</taxon>
        <taxon>Nematoda</taxon>
        <taxon>Chromadorea</taxon>
        <taxon>Rhabditida</taxon>
        <taxon>Spirurina</taxon>
        <taxon>Spiruromorpha</taxon>
        <taxon>Filarioidea</taxon>
        <taxon>Onchocercidae</taxon>
        <taxon>Loa</taxon>
    </lineage>
</organism>
<proteinExistence type="predicted"/>